<evidence type="ECO:0000256" key="1">
    <source>
        <dbReference type="SAM" id="MobiDB-lite"/>
    </source>
</evidence>
<feature type="compositionally biased region" description="Basic and acidic residues" evidence="1">
    <location>
        <begin position="30"/>
        <end position="46"/>
    </location>
</feature>
<evidence type="ECO:0000313" key="2">
    <source>
        <dbReference type="EMBL" id="MBM6577118.1"/>
    </source>
</evidence>
<name>A0ABS2D846_9SPHN</name>
<dbReference type="Proteomes" id="UP000763641">
    <property type="component" value="Unassembled WGS sequence"/>
</dbReference>
<dbReference type="EMBL" id="JAFEMC010000003">
    <property type="protein sequence ID" value="MBM6577118.1"/>
    <property type="molecule type" value="Genomic_DNA"/>
</dbReference>
<evidence type="ECO:0000313" key="3">
    <source>
        <dbReference type="Proteomes" id="UP000763641"/>
    </source>
</evidence>
<reference evidence="2 3" key="1">
    <citation type="submission" date="2020-12" db="EMBL/GenBank/DDBJ databases">
        <title>Sphingomonas sp.</title>
        <authorList>
            <person name="Kim M.K."/>
        </authorList>
    </citation>
    <scope>NUCLEOTIDE SEQUENCE [LARGE SCALE GENOMIC DNA]</scope>
    <source>
        <strain evidence="2 3">BT552</strain>
    </source>
</reference>
<organism evidence="2 3">
    <name type="scientific">Sphingomonas longa</name>
    <dbReference type="NCBI Taxonomy" id="2778730"/>
    <lineage>
        <taxon>Bacteria</taxon>
        <taxon>Pseudomonadati</taxon>
        <taxon>Pseudomonadota</taxon>
        <taxon>Alphaproteobacteria</taxon>
        <taxon>Sphingomonadales</taxon>
        <taxon>Sphingomonadaceae</taxon>
        <taxon>Sphingomonas</taxon>
    </lineage>
</organism>
<dbReference type="NCBIfam" id="TIGR01725">
    <property type="entry name" value="phge_HK97_gp10"/>
    <property type="match status" value="1"/>
</dbReference>
<feature type="region of interest" description="Disordered" evidence="1">
    <location>
        <begin position="29"/>
        <end position="89"/>
    </location>
</feature>
<dbReference type="RefSeq" id="WP_204199216.1">
    <property type="nucleotide sequence ID" value="NZ_JAFEMC010000003.1"/>
</dbReference>
<proteinExistence type="predicted"/>
<comment type="caution">
    <text evidence="2">The sequence shown here is derived from an EMBL/GenBank/DDBJ whole genome shotgun (WGS) entry which is preliminary data.</text>
</comment>
<dbReference type="Pfam" id="PF04883">
    <property type="entry name" value="HK97-gp10_like"/>
    <property type="match status" value="1"/>
</dbReference>
<gene>
    <name evidence="2" type="ORF">ILT43_12115</name>
</gene>
<accession>A0ABS2D846</accession>
<feature type="compositionally biased region" description="Basic residues" evidence="1">
    <location>
        <begin position="78"/>
        <end position="89"/>
    </location>
</feature>
<protein>
    <submittedName>
        <fullName evidence="2">HK97 gp10 family phage protein</fullName>
    </submittedName>
</protein>
<sequence length="153" mass="17255">MVNRSNFSMEGFSDLEKVLKDLGPPFAKKAGSEGLRKATNELKKDVQAGAPTGTARTKRTWRNKDGTKGSADYGRLKQNIKTRKRRSKKQNTIVYVVTTGDAFWGRFSEFGTEKEPARPWFKPAVDRSVSRIVKALKDELHKAVEKQVRKARG</sequence>
<keyword evidence="3" id="KW-1185">Reference proteome</keyword>
<dbReference type="InterPro" id="IPR010064">
    <property type="entry name" value="HK97-gp10_tail"/>
</dbReference>